<sequence length="404" mass="43435">MKRSVTDRSWRVPLQLRRQAMHRRTYSDSSEASHCSRASSSSEDQFAFSPATENPPSQSATSNYPASLDRTADINFDAQCSGDVAGPSVDTPQVSSSSQSRPIAIEIPSFRRHDTVTGVDASLPPAPLSGRGDIPGGYFPLHEDPQSRVTIPHPFHNGADMARHHSWQRAAESTHRAASPLSMSMSTSVRNEAGHFPFSGHSVETSLSAHTPATSYIPIGHHDGIALPLGKYYPTNWERRHGKSSQQSRPSTGAKAVSSSGHEPQGQKLRREQGHARSSSEVKRRIQQYQRDMVAQATMAARSVVANSAALPAALGGGDAFFNAHQLGANLLRTKPKSPRLAPLGSPGPVTPMSLEGENSGYLTLGRPMTGADAERQAAELEKAMRADEARRNNSHCSLGALSV</sequence>
<feature type="compositionally biased region" description="Basic and acidic residues" evidence="1">
    <location>
        <begin position="269"/>
        <end position="284"/>
    </location>
</feature>
<reference evidence="2" key="2">
    <citation type="submission" date="2023-05" db="EMBL/GenBank/DDBJ databases">
        <authorList>
            <consortium name="Lawrence Berkeley National Laboratory"/>
            <person name="Steindorff A."/>
            <person name="Hensen N."/>
            <person name="Bonometti L."/>
            <person name="Westerberg I."/>
            <person name="Brannstrom I.O."/>
            <person name="Guillou S."/>
            <person name="Cros-Aarteil S."/>
            <person name="Calhoun S."/>
            <person name="Haridas S."/>
            <person name="Kuo A."/>
            <person name="Mondo S."/>
            <person name="Pangilinan J."/>
            <person name="Riley R."/>
            <person name="Labutti K."/>
            <person name="Andreopoulos B."/>
            <person name="Lipzen A."/>
            <person name="Chen C."/>
            <person name="Yanf M."/>
            <person name="Daum C."/>
            <person name="Ng V."/>
            <person name="Clum A."/>
            <person name="Ohm R."/>
            <person name="Martin F."/>
            <person name="Silar P."/>
            <person name="Natvig D."/>
            <person name="Lalanne C."/>
            <person name="Gautier V."/>
            <person name="Ament-Velasquez S.L."/>
            <person name="Kruys A."/>
            <person name="Hutchinson M.I."/>
            <person name="Powell A.J."/>
            <person name="Barry K."/>
            <person name="Miller A.N."/>
            <person name="Grigoriev I.V."/>
            <person name="Debuchy R."/>
            <person name="Gladieux P."/>
            <person name="Thoren M.H."/>
            <person name="Johannesson H."/>
        </authorList>
    </citation>
    <scope>NUCLEOTIDE SEQUENCE</scope>
    <source>
        <strain evidence="2">CBS 892.96</strain>
    </source>
</reference>
<feature type="compositionally biased region" description="Polar residues" evidence="1">
    <location>
        <begin position="90"/>
        <end position="100"/>
    </location>
</feature>
<dbReference type="Proteomes" id="UP001302321">
    <property type="component" value="Unassembled WGS sequence"/>
</dbReference>
<proteinExistence type="predicted"/>
<keyword evidence="3" id="KW-1185">Reference proteome</keyword>
<feature type="region of interest" description="Disordered" evidence="1">
    <location>
        <begin position="78"/>
        <end position="100"/>
    </location>
</feature>
<evidence type="ECO:0000256" key="1">
    <source>
        <dbReference type="SAM" id="MobiDB-lite"/>
    </source>
</evidence>
<organism evidence="2 3">
    <name type="scientific">Triangularia setosa</name>
    <dbReference type="NCBI Taxonomy" id="2587417"/>
    <lineage>
        <taxon>Eukaryota</taxon>
        <taxon>Fungi</taxon>
        <taxon>Dikarya</taxon>
        <taxon>Ascomycota</taxon>
        <taxon>Pezizomycotina</taxon>
        <taxon>Sordariomycetes</taxon>
        <taxon>Sordariomycetidae</taxon>
        <taxon>Sordariales</taxon>
        <taxon>Podosporaceae</taxon>
        <taxon>Triangularia</taxon>
    </lineage>
</organism>
<evidence type="ECO:0000313" key="2">
    <source>
        <dbReference type="EMBL" id="KAK4177556.1"/>
    </source>
</evidence>
<feature type="compositionally biased region" description="Polar residues" evidence="1">
    <location>
        <begin position="51"/>
        <end position="65"/>
    </location>
</feature>
<feature type="region of interest" description="Disordered" evidence="1">
    <location>
        <begin position="237"/>
        <end position="285"/>
    </location>
</feature>
<dbReference type="AlphaFoldDB" id="A0AAN6WAM0"/>
<protein>
    <submittedName>
        <fullName evidence="2">Uncharacterized protein</fullName>
    </submittedName>
</protein>
<feature type="compositionally biased region" description="Polar residues" evidence="1">
    <location>
        <begin position="244"/>
        <end position="262"/>
    </location>
</feature>
<feature type="compositionally biased region" description="Low complexity" evidence="1">
    <location>
        <begin position="27"/>
        <end position="44"/>
    </location>
</feature>
<name>A0AAN6WAM0_9PEZI</name>
<feature type="region of interest" description="Disordered" evidence="1">
    <location>
        <begin position="20"/>
        <end position="65"/>
    </location>
</feature>
<evidence type="ECO:0000313" key="3">
    <source>
        <dbReference type="Proteomes" id="UP001302321"/>
    </source>
</evidence>
<comment type="caution">
    <text evidence="2">The sequence shown here is derived from an EMBL/GenBank/DDBJ whole genome shotgun (WGS) entry which is preliminary data.</text>
</comment>
<dbReference type="EMBL" id="MU866161">
    <property type="protein sequence ID" value="KAK4177556.1"/>
    <property type="molecule type" value="Genomic_DNA"/>
</dbReference>
<accession>A0AAN6WAM0</accession>
<feature type="region of interest" description="Disordered" evidence="1">
    <location>
        <begin position="385"/>
        <end position="404"/>
    </location>
</feature>
<reference evidence="2" key="1">
    <citation type="journal article" date="2023" name="Mol. Phylogenet. Evol.">
        <title>Genome-scale phylogeny and comparative genomics of the fungal order Sordariales.</title>
        <authorList>
            <person name="Hensen N."/>
            <person name="Bonometti L."/>
            <person name="Westerberg I."/>
            <person name="Brannstrom I.O."/>
            <person name="Guillou S."/>
            <person name="Cros-Aarteil S."/>
            <person name="Calhoun S."/>
            <person name="Haridas S."/>
            <person name="Kuo A."/>
            <person name="Mondo S."/>
            <person name="Pangilinan J."/>
            <person name="Riley R."/>
            <person name="LaButti K."/>
            <person name="Andreopoulos B."/>
            <person name="Lipzen A."/>
            <person name="Chen C."/>
            <person name="Yan M."/>
            <person name="Daum C."/>
            <person name="Ng V."/>
            <person name="Clum A."/>
            <person name="Steindorff A."/>
            <person name="Ohm R.A."/>
            <person name="Martin F."/>
            <person name="Silar P."/>
            <person name="Natvig D.O."/>
            <person name="Lalanne C."/>
            <person name="Gautier V."/>
            <person name="Ament-Velasquez S.L."/>
            <person name="Kruys A."/>
            <person name="Hutchinson M.I."/>
            <person name="Powell A.J."/>
            <person name="Barry K."/>
            <person name="Miller A.N."/>
            <person name="Grigoriev I.V."/>
            <person name="Debuchy R."/>
            <person name="Gladieux P."/>
            <person name="Hiltunen Thoren M."/>
            <person name="Johannesson H."/>
        </authorList>
    </citation>
    <scope>NUCLEOTIDE SEQUENCE</scope>
    <source>
        <strain evidence="2">CBS 892.96</strain>
    </source>
</reference>
<gene>
    <name evidence="2" type="ORF">QBC36DRAFT_128373</name>
</gene>